<name>A0A7I9YQW6_MYCBU</name>
<dbReference type="EMBL" id="BLKZ01000001">
    <property type="protein sequence ID" value="GFG91066.1"/>
    <property type="molecule type" value="Genomic_DNA"/>
</dbReference>
<feature type="compositionally biased region" description="Polar residues" evidence="1">
    <location>
        <begin position="174"/>
        <end position="185"/>
    </location>
</feature>
<dbReference type="InterPro" id="IPR007313">
    <property type="entry name" value="FxsA"/>
</dbReference>
<evidence type="ECO:0000313" key="4">
    <source>
        <dbReference type="Proteomes" id="UP000465360"/>
    </source>
</evidence>
<dbReference type="RefSeq" id="WP_163713658.1">
    <property type="nucleotide sequence ID" value="NZ_BLKZ01000001.1"/>
</dbReference>
<comment type="caution">
    <text evidence="3">The sequence shown here is derived from an EMBL/GenBank/DDBJ whole genome shotgun (WGS) entry which is preliminary data.</text>
</comment>
<organism evidence="3 4">
    <name type="scientific">Mycobacterium bourgelatii</name>
    <dbReference type="NCBI Taxonomy" id="1273442"/>
    <lineage>
        <taxon>Bacteria</taxon>
        <taxon>Bacillati</taxon>
        <taxon>Actinomycetota</taxon>
        <taxon>Actinomycetes</taxon>
        <taxon>Mycobacteriales</taxon>
        <taxon>Mycobacteriaceae</taxon>
        <taxon>Mycobacterium</taxon>
    </lineage>
</organism>
<feature type="region of interest" description="Disordered" evidence="1">
    <location>
        <begin position="164"/>
        <end position="185"/>
    </location>
</feature>
<keyword evidence="2" id="KW-0472">Membrane</keyword>
<dbReference type="GO" id="GO:0016020">
    <property type="term" value="C:membrane"/>
    <property type="evidence" value="ECO:0007669"/>
    <property type="project" value="InterPro"/>
</dbReference>
<keyword evidence="4" id="KW-1185">Reference proteome</keyword>
<protein>
    <submittedName>
        <fullName evidence="3">Membrane protein FxsA</fullName>
    </submittedName>
</protein>
<evidence type="ECO:0000313" key="3">
    <source>
        <dbReference type="EMBL" id="GFG91066.1"/>
    </source>
</evidence>
<dbReference type="PANTHER" id="PTHR35335">
    <property type="entry name" value="UPF0716 PROTEIN FXSA"/>
    <property type="match status" value="1"/>
</dbReference>
<evidence type="ECO:0000256" key="1">
    <source>
        <dbReference type="SAM" id="MobiDB-lite"/>
    </source>
</evidence>
<proteinExistence type="predicted"/>
<dbReference type="PANTHER" id="PTHR35335:SF1">
    <property type="entry name" value="UPF0716 PROTEIN FXSA"/>
    <property type="match status" value="1"/>
</dbReference>
<feature type="transmembrane region" description="Helical" evidence="2">
    <location>
        <begin position="31"/>
        <end position="53"/>
    </location>
</feature>
<reference evidence="3 4" key="1">
    <citation type="journal article" date="2019" name="Emerg. Microbes Infect.">
        <title>Comprehensive subspecies identification of 175 nontuberculous mycobacteria species based on 7547 genomic profiles.</title>
        <authorList>
            <person name="Matsumoto Y."/>
            <person name="Kinjo T."/>
            <person name="Motooka D."/>
            <person name="Nabeya D."/>
            <person name="Jung N."/>
            <person name="Uechi K."/>
            <person name="Horii T."/>
            <person name="Iida T."/>
            <person name="Fujita J."/>
            <person name="Nakamura S."/>
        </authorList>
    </citation>
    <scope>NUCLEOTIDE SEQUENCE [LARGE SCALE GENOMIC DNA]</scope>
    <source>
        <strain evidence="3 4">JCM 30725</strain>
    </source>
</reference>
<sequence>MVRRLLLIYAVVEFAVFVGLTAAIGLGWTLLVLAATSGLGLVLWAPLGGYQLSRQLLQLRSGVTTPGSALSDSALVAVATGLVLVPGLASTVLGLLLLVPPVRSAARPALTAIAMRGFLRRVPLTTEEATGLADALYVRKTPDNRDVIDGEVISVEDVYNAEPPPLPYARPQTAPGSTQFDRWPT</sequence>
<feature type="transmembrane region" description="Helical" evidence="2">
    <location>
        <begin position="6"/>
        <end position="24"/>
    </location>
</feature>
<keyword evidence="2" id="KW-1133">Transmembrane helix</keyword>
<dbReference type="NCBIfam" id="NF008528">
    <property type="entry name" value="PRK11463.1-2"/>
    <property type="match status" value="1"/>
</dbReference>
<dbReference type="Proteomes" id="UP000465360">
    <property type="component" value="Unassembled WGS sequence"/>
</dbReference>
<gene>
    <name evidence="3" type="primary">fxsA</name>
    <name evidence="3" type="ORF">MBOU_31080</name>
</gene>
<keyword evidence="2" id="KW-0812">Transmembrane</keyword>
<feature type="transmembrane region" description="Helical" evidence="2">
    <location>
        <begin position="73"/>
        <end position="99"/>
    </location>
</feature>
<dbReference type="Pfam" id="PF04186">
    <property type="entry name" value="FxsA"/>
    <property type="match status" value="1"/>
</dbReference>
<dbReference type="AlphaFoldDB" id="A0A7I9YQW6"/>
<evidence type="ECO:0000256" key="2">
    <source>
        <dbReference type="SAM" id="Phobius"/>
    </source>
</evidence>
<accession>A0A7I9YQW6</accession>